<evidence type="ECO:0000313" key="2">
    <source>
        <dbReference type="Proteomes" id="UP000005297"/>
    </source>
</evidence>
<organism evidence="1 2">
    <name type="scientific">Mariprofundus ferrooxydans PV-1</name>
    <dbReference type="NCBI Taxonomy" id="314345"/>
    <lineage>
        <taxon>Bacteria</taxon>
        <taxon>Pseudomonadati</taxon>
        <taxon>Pseudomonadota</taxon>
        <taxon>Candidatius Mariprofundia</taxon>
        <taxon>Mariprofundales</taxon>
        <taxon>Mariprofundaceae</taxon>
        <taxon>Mariprofundus</taxon>
    </lineage>
</organism>
<protein>
    <submittedName>
        <fullName evidence="1">Uncharacterized protein</fullName>
    </submittedName>
</protein>
<name>Q0EWC0_9PROT</name>
<dbReference type="AlphaFoldDB" id="Q0EWC0"/>
<gene>
    <name evidence="1" type="ORF">SPV1_02898</name>
</gene>
<evidence type="ECO:0000313" key="1">
    <source>
        <dbReference type="EMBL" id="EAU53551.1"/>
    </source>
</evidence>
<reference evidence="1 2" key="1">
    <citation type="submission" date="2006-09" db="EMBL/GenBank/DDBJ databases">
        <authorList>
            <person name="Emerson D."/>
            <person name="Ferriera S."/>
            <person name="Johnson J."/>
            <person name="Kravitz S."/>
            <person name="Halpern A."/>
            <person name="Remington K."/>
            <person name="Beeson K."/>
            <person name="Tran B."/>
            <person name="Rogers Y.-H."/>
            <person name="Friedman R."/>
            <person name="Venter J.C."/>
        </authorList>
    </citation>
    <scope>NUCLEOTIDE SEQUENCE [LARGE SCALE GENOMIC DNA]</scope>
    <source>
        <strain evidence="1 2">PV-1</strain>
    </source>
</reference>
<dbReference type="STRING" id="314344.AL013_10435"/>
<dbReference type="Proteomes" id="UP000005297">
    <property type="component" value="Unassembled WGS sequence"/>
</dbReference>
<dbReference type="InParanoid" id="Q0EWC0"/>
<dbReference type="HOGENOM" id="CLU_2735264_0_0_0"/>
<sequence>MSTITIRPIQIRSAYMRPAVMPSVRCPIVRDLSTGRTGTEWMGINHCNACAYVRELHINYETGTGEVHCAA</sequence>
<proteinExistence type="predicted"/>
<accession>Q0EWC0</accession>
<keyword evidence="2" id="KW-1185">Reference proteome</keyword>
<comment type="caution">
    <text evidence="1">The sequence shown here is derived from an EMBL/GenBank/DDBJ whole genome shotgun (WGS) entry which is preliminary data.</text>
</comment>
<dbReference type="EMBL" id="AATS01000021">
    <property type="protein sequence ID" value="EAU53551.1"/>
    <property type="molecule type" value="Genomic_DNA"/>
</dbReference>
<dbReference type="RefSeq" id="WP_009850877.1">
    <property type="nucleotide sequence ID" value="NZ_DS022295.1"/>
</dbReference>